<name>A0A0C3C8I2_PILCF</name>
<keyword evidence="2" id="KW-1185">Reference proteome</keyword>
<evidence type="ECO:0000313" key="1">
    <source>
        <dbReference type="EMBL" id="KIM86017.1"/>
    </source>
</evidence>
<feature type="non-terminal residue" evidence="1">
    <location>
        <position position="102"/>
    </location>
</feature>
<reference evidence="2" key="2">
    <citation type="submission" date="2015-01" db="EMBL/GenBank/DDBJ databases">
        <title>Evolutionary Origins and Diversification of the Mycorrhizal Mutualists.</title>
        <authorList>
            <consortium name="DOE Joint Genome Institute"/>
            <consortium name="Mycorrhizal Genomics Consortium"/>
            <person name="Kohler A."/>
            <person name="Kuo A."/>
            <person name="Nagy L.G."/>
            <person name="Floudas D."/>
            <person name="Copeland A."/>
            <person name="Barry K.W."/>
            <person name="Cichocki N."/>
            <person name="Veneault-Fourrey C."/>
            <person name="LaButti K."/>
            <person name="Lindquist E.A."/>
            <person name="Lipzen A."/>
            <person name="Lundell T."/>
            <person name="Morin E."/>
            <person name="Murat C."/>
            <person name="Riley R."/>
            <person name="Ohm R."/>
            <person name="Sun H."/>
            <person name="Tunlid A."/>
            <person name="Henrissat B."/>
            <person name="Grigoriev I.V."/>
            <person name="Hibbett D.S."/>
            <person name="Martin F."/>
        </authorList>
    </citation>
    <scope>NUCLEOTIDE SEQUENCE [LARGE SCALE GENOMIC DNA]</scope>
    <source>
        <strain evidence="2">F 1598</strain>
    </source>
</reference>
<dbReference type="InParanoid" id="A0A0C3C8I2"/>
<dbReference type="HOGENOM" id="CLU_2284163_0_0_1"/>
<reference evidence="1 2" key="1">
    <citation type="submission" date="2014-04" db="EMBL/GenBank/DDBJ databases">
        <authorList>
            <consortium name="DOE Joint Genome Institute"/>
            <person name="Kuo A."/>
            <person name="Tarkka M."/>
            <person name="Buscot F."/>
            <person name="Kohler A."/>
            <person name="Nagy L.G."/>
            <person name="Floudas D."/>
            <person name="Copeland A."/>
            <person name="Barry K.W."/>
            <person name="Cichocki N."/>
            <person name="Veneault-Fourrey C."/>
            <person name="LaButti K."/>
            <person name="Lindquist E.A."/>
            <person name="Lipzen A."/>
            <person name="Lundell T."/>
            <person name="Morin E."/>
            <person name="Murat C."/>
            <person name="Sun H."/>
            <person name="Tunlid A."/>
            <person name="Henrissat B."/>
            <person name="Grigoriev I.V."/>
            <person name="Hibbett D.S."/>
            <person name="Martin F."/>
            <person name="Nordberg H.P."/>
            <person name="Cantor M.N."/>
            <person name="Hua S.X."/>
        </authorList>
    </citation>
    <scope>NUCLEOTIDE SEQUENCE [LARGE SCALE GENOMIC DNA]</scope>
    <source>
        <strain evidence="1 2">F 1598</strain>
    </source>
</reference>
<dbReference type="EMBL" id="KN832983">
    <property type="protein sequence ID" value="KIM86017.1"/>
    <property type="molecule type" value="Genomic_DNA"/>
</dbReference>
<dbReference type="AlphaFoldDB" id="A0A0C3C8I2"/>
<gene>
    <name evidence="1" type="ORF">PILCRDRAFT_816564</name>
</gene>
<proteinExistence type="predicted"/>
<evidence type="ECO:0000313" key="2">
    <source>
        <dbReference type="Proteomes" id="UP000054166"/>
    </source>
</evidence>
<sequence length="102" mass="11851">MLMGQMPCHEYVLHNWNDATWKRKQSYEQYSVCSDPIGVHDLLEKEKSFRARNDKPRKLNRGRIKKSSSCVIQSQRQNVTNRTAKAECRGTAFELHGVGWAI</sequence>
<organism evidence="1 2">
    <name type="scientific">Piloderma croceum (strain F 1598)</name>
    <dbReference type="NCBI Taxonomy" id="765440"/>
    <lineage>
        <taxon>Eukaryota</taxon>
        <taxon>Fungi</taxon>
        <taxon>Dikarya</taxon>
        <taxon>Basidiomycota</taxon>
        <taxon>Agaricomycotina</taxon>
        <taxon>Agaricomycetes</taxon>
        <taxon>Agaricomycetidae</taxon>
        <taxon>Atheliales</taxon>
        <taxon>Atheliaceae</taxon>
        <taxon>Piloderma</taxon>
    </lineage>
</organism>
<accession>A0A0C3C8I2</accession>
<dbReference type="Proteomes" id="UP000054166">
    <property type="component" value="Unassembled WGS sequence"/>
</dbReference>
<protein>
    <submittedName>
        <fullName evidence="1">Uncharacterized protein</fullName>
    </submittedName>
</protein>